<gene>
    <name evidence="1" type="ORF">NBEOAGPD_3828</name>
</gene>
<protein>
    <recommendedName>
        <fullName evidence="3">DUF4089 domain-containing protein</fullName>
    </recommendedName>
</protein>
<keyword evidence="2" id="KW-1185">Reference proteome</keyword>
<dbReference type="RefSeq" id="WP_238304437.1">
    <property type="nucleotide sequence ID" value="NZ_BPQM01000103.1"/>
</dbReference>
<evidence type="ECO:0000313" key="2">
    <source>
        <dbReference type="Proteomes" id="UP001055108"/>
    </source>
</evidence>
<dbReference type="AlphaFoldDB" id="A0AA37HTP3"/>
<name>A0AA37HTP3_9HYPH</name>
<comment type="caution">
    <text evidence="1">The sequence shown here is derived from an EMBL/GenBank/DDBJ whole genome shotgun (WGS) entry which is preliminary data.</text>
</comment>
<dbReference type="Pfam" id="PF13318">
    <property type="entry name" value="AtzG-like"/>
    <property type="match status" value="1"/>
</dbReference>
<reference evidence="1" key="2">
    <citation type="submission" date="2021-08" db="EMBL/GenBank/DDBJ databases">
        <authorList>
            <person name="Tani A."/>
            <person name="Ola A."/>
            <person name="Ogura Y."/>
            <person name="Katsura K."/>
            <person name="Hayashi T."/>
        </authorList>
    </citation>
    <scope>NUCLEOTIDE SEQUENCE</scope>
    <source>
        <strain evidence="1">NBRC 103626</strain>
    </source>
</reference>
<dbReference type="Proteomes" id="UP001055108">
    <property type="component" value="Unassembled WGS sequence"/>
</dbReference>
<dbReference type="InterPro" id="IPR025148">
    <property type="entry name" value="AtzG-like"/>
</dbReference>
<evidence type="ECO:0000313" key="1">
    <source>
        <dbReference type="EMBL" id="GJD80587.1"/>
    </source>
</evidence>
<reference evidence="1" key="1">
    <citation type="journal article" date="2016" name="Front. Microbiol.">
        <title>Genome Sequence of the Piezophilic, Mesophilic Sulfate-Reducing Bacterium Desulfovibrio indicus J2T.</title>
        <authorList>
            <person name="Cao J."/>
            <person name="Maignien L."/>
            <person name="Shao Z."/>
            <person name="Alain K."/>
            <person name="Jebbar M."/>
        </authorList>
    </citation>
    <scope>NUCLEOTIDE SEQUENCE</scope>
    <source>
        <strain evidence="1">NBRC 103626</strain>
    </source>
</reference>
<dbReference type="EMBL" id="BPQM01000103">
    <property type="protein sequence ID" value="GJD80587.1"/>
    <property type="molecule type" value="Genomic_DNA"/>
</dbReference>
<accession>A0AA37HTP3</accession>
<organism evidence="1 2">
    <name type="scientific">Methylobacterium gregans</name>
    <dbReference type="NCBI Taxonomy" id="374424"/>
    <lineage>
        <taxon>Bacteria</taxon>
        <taxon>Pseudomonadati</taxon>
        <taxon>Pseudomonadota</taxon>
        <taxon>Alphaproteobacteria</taxon>
        <taxon>Hyphomicrobiales</taxon>
        <taxon>Methylobacteriaceae</taxon>
        <taxon>Methylobacterium</taxon>
    </lineage>
</organism>
<proteinExistence type="predicted"/>
<evidence type="ECO:0008006" key="3">
    <source>
        <dbReference type="Google" id="ProtNLM"/>
    </source>
</evidence>
<sequence>MPLASVPAPGPAVPDLTAYAAAAAPLLGLTLDPAWIEPVCRNLAVLSAAADLVAGFPLPDEAEAAPVFEA</sequence>